<evidence type="ECO:0000313" key="8">
    <source>
        <dbReference type="RefSeq" id="XP_042596077.1"/>
    </source>
</evidence>
<evidence type="ECO:0000256" key="5">
    <source>
        <dbReference type="SAM" id="Coils"/>
    </source>
</evidence>
<proteinExistence type="predicted"/>
<evidence type="ECO:0000256" key="6">
    <source>
        <dbReference type="SAM" id="MobiDB-lite"/>
    </source>
</evidence>
<dbReference type="InterPro" id="IPR048724">
    <property type="entry name" value="NuMA_N_HOOK"/>
</dbReference>
<dbReference type="RefSeq" id="XP_042596077.1">
    <property type="nucleotide sequence ID" value="XM_042740143.1"/>
</dbReference>
<dbReference type="KEGG" id="ccar:109065297"/>
<keyword evidence="3" id="KW-0597">Phosphoprotein</keyword>
<evidence type="ECO:0000256" key="1">
    <source>
        <dbReference type="ARBA" id="ARBA00004496"/>
    </source>
</evidence>
<organism evidence="8">
    <name type="scientific">Cyprinus carpio</name>
    <name type="common">Common carp</name>
    <dbReference type="NCBI Taxonomy" id="7962"/>
    <lineage>
        <taxon>Eukaryota</taxon>
        <taxon>Metazoa</taxon>
        <taxon>Chordata</taxon>
        <taxon>Craniata</taxon>
        <taxon>Vertebrata</taxon>
        <taxon>Euteleostomi</taxon>
        <taxon>Actinopterygii</taxon>
        <taxon>Neopterygii</taxon>
        <taxon>Teleostei</taxon>
        <taxon>Ostariophysi</taxon>
        <taxon>Cypriniformes</taxon>
        <taxon>Cyprinidae</taxon>
        <taxon>Cyprininae</taxon>
        <taxon>Cyprinus</taxon>
    </lineage>
</organism>
<dbReference type="GO" id="GO:0005737">
    <property type="term" value="C:cytoplasm"/>
    <property type="evidence" value="ECO:0007669"/>
    <property type="project" value="UniProtKB-SubCell"/>
</dbReference>
<dbReference type="AlphaFoldDB" id="A0A9R0AET7"/>
<evidence type="ECO:0000256" key="3">
    <source>
        <dbReference type="ARBA" id="ARBA00022553"/>
    </source>
</evidence>
<dbReference type="GeneID" id="109065297"/>
<dbReference type="GO" id="GO:0005876">
    <property type="term" value="C:spindle microtubule"/>
    <property type="evidence" value="ECO:0007669"/>
    <property type="project" value="TreeGrafter"/>
</dbReference>
<dbReference type="GO" id="GO:0008017">
    <property type="term" value="F:microtubule binding"/>
    <property type="evidence" value="ECO:0007669"/>
    <property type="project" value="TreeGrafter"/>
</dbReference>
<protein>
    <submittedName>
        <fullName evidence="8 9">Nuclear mitotic apparatus protein 1-like isoform X1</fullName>
    </submittedName>
</protein>
<keyword evidence="4 5" id="KW-0175">Coiled coil</keyword>
<feature type="coiled-coil region" evidence="5">
    <location>
        <begin position="414"/>
        <end position="604"/>
    </location>
</feature>
<comment type="subcellular location">
    <subcellularLocation>
        <location evidence="1">Cytoplasm</location>
    </subcellularLocation>
</comment>
<dbReference type="InterPro" id="IPR051841">
    <property type="entry name" value="MT-Golgi_org_protein"/>
</dbReference>
<feature type="region of interest" description="Disordered" evidence="6">
    <location>
        <begin position="780"/>
        <end position="838"/>
    </location>
</feature>
<dbReference type="SMR" id="A0A9R0AET7"/>
<feature type="domain" description="Nuclear mitotic apparatus protein 1 N-terminal hook" evidence="7">
    <location>
        <begin position="6"/>
        <end position="150"/>
    </location>
</feature>
<dbReference type="OrthoDB" id="2436455at2759"/>
<sequence>MQLNEVKEAALLSWINSVYPEEPFTKIIQLMDGLRLLKFAYRVQGKDFCDGLLVSPFPNVMEIIFGMLQADFQFSPRQASLMLWKISQGVELELQLAKVILVLCYCGFKTYNMVPLDTKSGLMIASMFHFIEDDADGLSLDGGLDRFLTKASVMTFSTSSSENSCCSPSYTDDESPIFSRVQNPRRVQFQEHFSVACSSVSSPVQDVMSTPQLLKRLQEVLAREGELKKELTNPISINLEKEGVISQLQHRVERMLREQGELEKDHKAALLELQEKNESLIRRVHEVVKQCQDLKTENTEKKKIIDVLTKENQTFAAQISLKDEEISNLRNKYDTLNHEPKLVKEQNIELKEVIKSNCQVHEDTVKKLQQELDSASSVASEKQEELLVLSVEVTSLKEQICRYSENEVRKRQELSVLEAQHDVLKEKLTSLQNQLAEVKESELKRELCHQTMLREKAQELERTVREHHTEISALASERDAQISSLKAEINYQQLRSERLRAQLELKVEKQNSSILALKNMARQWEQQNEELLEKLKIMFTQLQHYSGKNKEALEMNKTLVNSLQASRRDVRDLQMERDQTKAKVKSLEARLNFAERHLEGWRKMTEDSEDVRCRETQQDTSYDSFELNDSFKANAHDMPGIAVEDKPEHTADDWMRVAELQARNKACLPHMKSSYPLESRPTVGLPSFTLTDEDLRMGDPKESIRRAALHLHESQTLRQPGSLLQDLNTPEQQYSGTGEAKKLASCISRTVMLKSRHAYRLSNAERRQSVMFTIVNTPKPQRGSLLQRGLKRRKEACKSPTVSSRALQPAMSAANSRSPLSLRKCPRNKSPKKGEQEN</sequence>
<dbReference type="PANTHER" id="PTHR18902:SF24">
    <property type="entry name" value="NUCLEAR MITOTIC APPARATUS PROTEIN 1"/>
    <property type="match status" value="1"/>
</dbReference>
<dbReference type="PANTHER" id="PTHR18902">
    <property type="entry name" value="NUCLEAR MITOTIC APPARATUS PROTEIN 1-RELATED"/>
    <property type="match status" value="1"/>
</dbReference>
<evidence type="ECO:0000313" key="9">
    <source>
        <dbReference type="RefSeq" id="XP_042596078.1"/>
    </source>
</evidence>
<dbReference type="Pfam" id="PF21670">
    <property type="entry name" value="HOOK_N_NuMA"/>
    <property type="match status" value="1"/>
</dbReference>
<dbReference type="GO" id="GO:0000132">
    <property type="term" value="P:establishment of mitotic spindle orientation"/>
    <property type="evidence" value="ECO:0007669"/>
    <property type="project" value="TreeGrafter"/>
</dbReference>
<dbReference type="CDD" id="cd22224">
    <property type="entry name" value="HkD_NuMA"/>
    <property type="match status" value="1"/>
</dbReference>
<name>A0A9R0AET7_CYPCA</name>
<evidence type="ECO:0000256" key="2">
    <source>
        <dbReference type="ARBA" id="ARBA00022490"/>
    </source>
</evidence>
<evidence type="ECO:0000256" key="4">
    <source>
        <dbReference type="ARBA" id="ARBA00023054"/>
    </source>
</evidence>
<keyword evidence="2" id="KW-0963">Cytoplasm</keyword>
<accession>A0A9R0AET7</accession>
<dbReference type="GO" id="GO:0000922">
    <property type="term" value="C:spindle pole"/>
    <property type="evidence" value="ECO:0007669"/>
    <property type="project" value="TreeGrafter"/>
</dbReference>
<evidence type="ECO:0000259" key="7">
    <source>
        <dbReference type="Pfam" id="PF21670"/>
    </source>
</evidence>
<dbReference type="RefSeq" id="XP_042596078.1">
    <property type="nucleotide sequence ID" value="XM_042740144.1"/>
</dbReference>
<dbReference type="GO" id="GO:0005813">
    <property type="term" value="C:centrosome"/>
    <property type="evidence" value="ECO:0007669"/>
    <property type="project" value="TreeGrafter"/>
</dbReference>
<reference evidence="8 9" key="1">
    <citation type="submission" date="2025-04" db="UniProtKB">
        <authorList>
            <consortium name="RefSeq"/>
        </authorList>
    </citation>
    <scope>IDENTIFICATION</scope>
    <source>
        <tissue evidence="8 9">Muscle</tissue>
    </source>
</reference>
<gene>
    <name evidence="8 9" type="primary">LOC109065297</name>
</gene>
<feature type="coiled-coil region" evidence="5">
    <location>
        <begin position="245"/>
        <end position="385"/>
    </location>
</feature>
<dbReference type="Proteomes" id="UP001155660">
    <property type="component" value="Chromosome B15"/>
</dbReference>